<evidence type="ECO:0000313" key="1">
    <source>
        <dbReference type="EMBL" id="CAH1450193.1"/>
    </source>
</evidence>
<protein>
    <submittedName>
        <fullName evidence="1">Uncharacterized protein</fullName>
    </submittedName>
</protein>
<organism evidence="1 2">
    <name type="scientific">Lactuca virosa</name>
    <dbReference type="NCBI Taxonomy" id="75947"/>
    <lineage>
        <taxon>Eukaryota</taxon>
        <taxon>Viridiplantae</taxon>
        <taxon>Streptophyta</taxon>
        <taxon>Embryophyta</taxon>
        <taxon>Tracheophyta</taxon>
        <taxon>Spermatophyta</taxon>
        <taxon>Magnoliopsida</taxon>
        <taxon>eudicotyledons</taxon>
        <taxon>Gunneridae</taxon>
        <taxon>Pentapetalae</taxon>
        <taxon>asterids</taxon>
        <taxon>campanulids</taxon>
        <taxon>Asterales</taxon>
        <taxon>Asteraceae</taxon>
        <taxon>Cichorioideae</taxon>
        <taxon>Cichorieae</taxon>
        <taxon>Lactucinae</taxon>
        <taxon>Lactuca</taxon>
    </lineage>
</organism>
<keyword evidence="2" id="KW-1185">Reference proteome</keyword>
<gene>
    <name evidence="1" type="ORF">LVIROSA_LOCUS35629</name>
</gene>
<name>A0AAU9PJT8_9ASTR</name>
<sequence length="84" mass="9861">MIITMKKIISSVMVIQKFSIMMKINRKPKFKVTMLQHNMTLANNSLELMVLSFGFQRLKLVGYLLWVHFFKISKMLLSGIKDTH</sequence>
<evidence type="ECO:0000313" key="2">
    <source>
        <dbReference type="Proteomes" id="UP001157418"/>
    </source>
</evidence>
<reference evidence="1 2" key="1">
    <citation type="submission" date="2022-01" db="EMBL/GenBank/DDBJ databases">
        <authorList>
            <person name="Xiong W."/>
            <person name="Schranz E."/>
        </authorList>
    </citation>
    <scope>NUCLEOTIDE SEQUENCE [LARGE SCALE GENOMIC DNA]</scope>
</reference>
<dbReference type="AlphaFoldDB" id="A0AAU9PJT8"/>
<dbReference type="EMBL" id="CAKMRJ010005634">
    <property type="protein sequence ID" value="CAH1450193.1"/>
    <property type="molecule type" value="Genomic_DNA"/>
</dbReference>
<dbReference type="Proteomes" id="UP001157418">
    <property type="component" value="Unassembled WGS sequence"/>
</dbReference>
<proteinExistence type="predicted"/>
<comment type="caution">
    <text evidence="1">The sequence shown here is derived from an EMBL/GenBank/DDBJ whole genome shotgun (WGS) entry which is preliminary data.</text>
</comment>
<accession>A0AAU9PJT8</accession>